<gene>
    <name evidence="2" type="ORF">S06H3_14669</name>
</gene>
<keyword evidence="1" id="KW-1133">Transmembrane helix</keyword>
<dbReference type="EMBL" id="BARV01007181">
    <property type="protein sequence ID" value="GAI04488.1"/>
    <property type="molecule type" value="Genomic_DNA"/>
</dbReference>
<name>X1KCX4_9ZZZZ</name>
<reference evidence="2" key="1">
    <citation type="journal article" date="2014" name="Front. Microbiol.">
        <title>High frequency of phylogenetically diverse reductive dehalogenase-homologous genes in deep subseafloor sedimentary metagenomes.</title>
        <authorList>
            <person name="Kawai M."/>
            <person name="Futagami T."/>
            <person name="Toyoda A."/>
            <person name="Takaki Y."/>
            <person name="Nishi S."/>
            <person name="Hori S."/>
            <person name="Arai W."/>
            <person name="Tsubouchi T."/>
            <person name="Morono Y."/>
            <person name="Uchiyama I."/>
            <person name="Ito T."/>
            <person name="Fujiyama A."/>
            <person name="Inagaki F."/>
            <person name="Takami H."/>
        </authorList>
    </citation>
    <scope>NUCLEOTIDE SEQUENCE</scope>
    <source>
        <strain evidence="2">Expedition CK06-06</strain>
    </source>
</reference>
<evidence type="ECO:0000256" key="1">
    <source>
        <dbReference type="SAM" id="Phobius"/>
    </source>
</evidence>
<protein>
    <submittedName>
        <fullName evidence="2">Uncharacterized protein</fullName>
    </submittedName>
</protein>
<dbReference type="AlphaFoldDB" id="X1KCX4"/>
<proteinExistence type="predicted"/>
<evidence type="ECO:0000313" key="2">
    <source>
        <dbReference type="EMBL" id="GAI04488.1"/>
    </source>
</evidence>
<keyword evidence="1" id="KW-0812">Transmembrane</keyword>
<sequence length="51" mass="6123">RAVDKAGNERIVWIKPLKEAKELLLYWLIVLISIGIISWLIYKIICKRWKK</sequence>
<accession>X1KCX4</accession>
<feature type="transmembrane region" description="Helical" evidence="1">
    <location>
        <begin position="23"/>
        <end position="42"/>
    </location>
</feature>
<comment type="caution">
    <text evidence="2">The sequence shown here is derived from an EMBL/GenBank/DDBJ whole genome shotgun (WGS) entry which is preliminary data.</text>
</comment>
<feature type="non-terminal residue" evidence="2">
    <location>
        <position position="1"/>
    </location>
</feature>
<organism evidence="2">
    <name type="scientific">marine sediment metagenome</name>
    <dbReference type="NCBI Taxonomy" id="412755"/>
    <lineage>
        <taxon>unclassified sequences</taxon>
        <taxon>metagenomes</taxon>
        <taxon>ecological metagenomes</taxon>
    </lineage>
</organism>
<keyword evidence="1" id="KW-0472">Membrane</keyword>